<proteinExistence type="predicted"/>
<dbReference type="Proteomes" id="UP000248776">
    <property type="component" value="Unassembled WGS sequence"/>
</dbReference>
<gene>
    <name evidence="3" type="ORF">CKU37_08905</name>
</gene>
<dbReference type="GO" id="GO:0031177">
    <property type="term" value="F:phosphopantetheine binding"/>
    <property type="evidence" value="ECO:0007669"/>
    <property type="project" value="TreeGrafter"/>
</dbReference>
<dbReference type="PANTHER" id="PTHR45527:SF1">
    <property type="entry name" value="FATTY ACID SYNTHASE"/>
    <property type="match status" value="1"/>
</dbReference>
<dbReference type="AlphaFoldDB" id="A0AA45CRX0"/>
<dbReference type="Pfam" id="PF00501">
    <property type="entry name" value="AMP-binding"/>
    <property type="match status" value="1"/>
</dbReference>
<comment type="caution">
    <text evidence="3">The sequence shown here is derived from an EMBL/GenBank/DDBJ whole genome shotgun (WGS) entry which is preliminary data.</text>
</comment>
<dbReference type="EMBL" id="NSIW01000018">
    <property type="protein sequence ID" value="PZD55807.1"/>
    <property type="molecule type" value="Genomic_DNA"/>
</dbReference>
<feature type="transmembrane region" description="Helical" evidence="1">
    <location>
        <begin position="65"/>
        <end position="87"/>
    </location>
</feature>
<evidence type="ECO:0000259" key="2">
    <source>
        <dbReference type="Pfam" id="PF00501"/>
    </source>
</evidence>
<dbReference type="Gene3D" id="3.40.50.12780">
    <property type="entry name" value="N-terminal domain of ligase-like"/>
    <property type="match status" value="1"/>
</dbReference>
<reference evidence="3 4" key="1">
    <citation type="submission" date="2017-08" db="EMBL/GenBank/DDBJ databases">
        <title>Streptococcus salivarius strain HS0302 Genome.</title>
        <authorList>
            <person name="Smith J."/>
            <person name="Deng P."/>
            <person name="Geng M."/>
        </authorList>
    </citation>
    <scope>NUCLEOTIDE SEQUENCE [LARGE SCALE GENOMIC DNA]</scope>
    <source>
        <strain evidence="3 4">HS0302</strain>
    </source>
</reference>
<accession>A0AA45CRX0</accession>
<name>A0AA45CRX0_STRSL</name>
<dbReference type="InterPro" id="IPR045851">
    <property type="entry name" value="AMP-bd_C_sf"/>
</dbReference>
<dbReference type="InterPro" id="IPR042099">
    <property type="entry name" value="ANL_N_sf"/>
</dbReference>
<sequence>MNIQKKLKSNLCSSSSELGLISEKEKLSYNEIGSMVSYILRIFQENSIVKGDYLGILIPRSIDQVVVVLACIISGVVFIPLDSEYFYTRSERILKMIDFKAIMTDKISDVPHKIISTNKIIMVEISRDFGTKDLYFPDFGVSKNDTAYILFTSGTTSFPKGVEVTYRNLENYLKWCMMEYGREKIDFSIMHGPISFDATITSFLFPLVNKTTVKISTLFSELDDLAEIMKNSSANCLFKITPTHLSLLSRMGVTDSLNRNRHTFVIGGEQLKISILLKWMESFPNSTFFNEYGPTEATVGCIVKKLSLEDIKRTGLISIGKPIPNVSAKIDLKIEESGTKRGELILSGTSISKGYINKSEFESSPFVKVDNILYYKTGDLVELIDGEYYYLGRLKEEIKCNGYRVSVQEIDDEISKILTSIIFKTILYNGKIITFIESEINKNKLRDQLSVLLPRYMIPQKIITIDKIKVDKNGKIDNNYLKNYLKKLGE</sequence>
<dbReference type="GO" id="GO:0044550">
    <property type="term" value="P:secondary metabolite biosynthetic process"/>
    <property type="evidence" value="ECO:0007669"/>
    <property type="project" value="TreeGrafter"/>
</dbReference>
<keyword evidence="1" id="KW-0472">Membrane</keyword>
<dbReference type="InterPro" id="IPR020845">
    <property type="entry name" value="AMP-binding_CS"/>
</dbReference>
<evidence type="ECO:0000313" key="3">
    <source>
        <dbReference type="EMBL" id="PZD55807.1"/>
    </source>
</evidence>
<feature type="domain" description="AMP-dependent synthetase/ligase" evidence="2">
    <location>
        <begin position="21"/>
        <end position="355"/>
    </location>
</feature>
<dbReference type="PROSITE" id="PS00455">
    <property type="entry name" value="AMP_BINDING"/>
    <property type="match status" value="1"/>
</dbReference>
<dbReference type="PANTHER" id="PTHR45527">
    <property type="entry name" value="NONRIBOSOMAL PEPTIDE SYNTHETASE"/>
    <property type="match status" value="1"/>
</dbReference>
<dbReference type="InterPro" id="IPR000873">
    <property type="entry name" value="AMP-dep_synth/lig_dom"/>
</dbReference>
<dbReference type="GO" id="GO:0043041">
    <property type="term" value="P:amino acid activation for nonribosomal peptide biosynthetic process"/>
    <property type="evidence" value="ECO:0007669"/>
    <property type="project" value="TreeGrafter"/>
</dbReference>
<dbReference type="Gene3D" id="3.30.300.30">
    <property type="match status" value="1"/>
</dbReference>
<dbReference type="GO" id="GO:0005737">
    <property type="term" value="C:cytoplasm"/>
    <property type="evidence" value="ECO:0007669"/>
    <property type="project" value="TreeGrafter"/>
</dbReference>
<organism evidence="3 4">
    <name type="scientific">Streptococcus salivarius</name>
    <dbReference type="NCBI Taxonomy" id="1304"/>
    <lineage>
        <taxon>Bacteria</taxon>
        <taxon>Bacillati</taxon>
        <taxon>Bacillota</taxon>
        <taxon>Bacilli</taxon>
        <taxon>Lactobacillales</taxon>
        <taxon>Streptococcaceae</taxon>
        <taxon>Streptococcus</taxon>
    </lineage>
</organism>
<keyword evidence="1" id="KW-1133">Transmembrane helix</keyword>
<dbReference type="RefSeq" id="WP_110981346.1">
    <property type="nucleotide sequence ID" value="NZ_JADPEB010000003.1"/>
</dbReference>
<evidence type="ECO:0000313" key="4">
    <source>
        <dbReference type="Proteomes" id="UP000248776"/>
    </source>
</evidence>
<evidence type="ECO:0000256" key="1">
    <source>
        <dbReference type="SAM" id="Phobius"/>
    </source>
</evidence>
<dbReference type="SUPFAM" id="SSF56801">
    <property type="entry name" value="Acetyl-CoA synthetase-like"/>
    <property type="match status" value="1"/>
</dbReference>
<keyword evidence="1" id="KW-0812">Transmembrane</keyword>
<protein>
    <recommendedName>
        <fullName evidence="2">AMP-dependent synthetase/ligase domain-containing protein</fullName>
    </recommendedName>
</protein>